<protein>
    <submittedName>
        <fullName evidence="6">Uncharacterized protein</fullName>
    </submittedName>
</protein>
<evidence type="ECO:0000313" key="6">
    <source>
        <dbReference type="EMBL" id="KAJ3653818.1"/>
    </source>
</evidence>
<dbReference type="InterPro" id="IPR006170">
    <property type="entry name" value="PBP/GOBP"/>
</dbReference>
<dbReference type="SMART" id="SM00708">
    <property type="entry name" value="PhBP"/>
    <property type="match status" value="1"/>
</dbReference>
<evidence type="ECO:0000256" key="2">
    <source>
        <dbReference type="ARBA" id="ARBA00008098"/>
    </source>
</evidence>
<dbReference type="EMBL" id="JALNTZ010000004">
    <property type="protein sequence ID" value="KAJ3653818.1"/>
    <property type="molecule type" value="Genomic_DNA"/>
</dbReference>
<name>A0AA38IA14_9CUCU</name>
<evidence type="ECO:0000256" key="4">
    <source>
        <dbReference type="ARBA" id="ARBA00022729"/>
    </source>
</evidence>
<accession>A0AA38IA14</accession>
<dbReference type="Proteomes" id="UP001168821">
    <property type="component" value="Unassembled WGS sequence"/>
</dbReference>
<comment type="similarity">
    <text evidence="2">Belongs to the PBP/GOBP family.</text>
</comment>
<dbReference type="PANTHER" id="PTHR11857">
    <property type="entry name" value="ODORANT BINDING PROTEIN-RELATED"/>
    <property type="match status" value="1"/>
</dbReference>
<dbReference type="SUPFAM" id="SSF47565">
    <property type="entry name" value="Insect pheromone/odorant-binding proteins"/>
    <property type="match status" value="1"/>
</dbReference>
<dbReference type="CDD" id="cd23992">
    <property type="entry name" value="PBP_GOBP"/>
    <property type="match status" value="1"/>
</dbReference>
<keyword evidence="7" id="KW-1185">Reference proteome</keyword>
<comment type="caution">
    <text evidence="6">The sequence shown here is derived from an EMBL/GenBank/DDBJ whole genome shotgun (WGS) entry which is preliminary data.</text>
</comment>
<feature type="chain" id="PRO_5041237420" evidence="5">
    <location>
        <begin position="17"/>
        <end position="134"/>
    </location>
</feature>
<comment type="subcellular location">
    <subcellularLocation>
        <location evidence="1">Secreted</location>
    </subcellularLocation>
</comment>
<dbReference type="GO" id="GO:0005615">
    <property type="term" value="C:extracellular space"/>
    <property type="evidence" value="ECO:0007669"/>
    <property type="project" value="TreeGrafter"/>
</dbReference>
<proteinExistence type="inferred from homology"/>
<evidence type="ECO:0000313" key="7">
    <source>
        <dbReference type="Proteomes" id="UP001168821"/>
    </source>
</evidence>
<sequence length="134" mass="14832">MKLLICTFLLITSTLAALNPPRQAKLDQISDECQSESQVSAETLNKLRQTQQFEEIPALQKHIFCVLKKTGVVSESGDINIDVVKTKLKKVNASDETVNAVEQQCVAKKDTPAVTAFEFTKCIYSKQPNFSPAD</sequence>
<evidence type="ECO:0000256" key="5">
    <source>
        <dbReference type="SAM" id="SignalP"/>
    </source>
</evidence>
<dbReference type="InterPro" id="IPR036728">
    <property type="entry name" value="PBP_GOBP_sf"/>
</dbReference>
<feature type="signal peptide" evidence="5">
    <location>
        <begin position="1"/>
        <end position="16"/>
    </location>
</feature>
<keyword evidence="4 5" id="KW-0732">Signal</keyword>
<dbReference type="Gene3D" id="1.10.238.20">
    <property type="entry name" value="Pheromone/general odorant binding protein domain"/>
    <property type="match status" value="1"/>
</dbReference>
<gene>
    <name evidence="6" type="ORF">Zmor_013051</name>
</gene>
<organism evidence="6 7">
    <name type="scientific">Zophobas morio</name>
    <dbReference type="NCBI Taxonomy" id="2755281"/>
    <lineage>
        <taxon>Eukaryota</taxon>
        <taxon>Metazoa</taxon>
        <taxon>Ecdysozoa</taxon>
        <taxon>Arthropoda</taxon>
        <taxon>Hexapoda</taxon>
        <taxon>Insecta</taxon>
        <taxon>Pterygota</taxon>
        <taxon>Neoptera</taxon>
        <taxon>Endopterygota</taxon>
        <taxon>Coleoptera</taxon>
        <taxon>Polyphaga</taxon>
        <taxon>Cucujiformia</taxon>
        <taxon>Tenebrionidae</taxon>
        <taxon>Zophobas</taxon>
    </lineage>
</organism>
<evidence type="ECO:0000256" key="3">
    <source>
        <dbReference type="ARBA" id="ARBA00022525"/>
    </source>
</evidence>
<dbReference type="GO" id="GO:0007608">
    <property type="term" value="P:sensory perception of smell"/>
    <property type="evidence" value="ECO:0007669"/>
    <property type="project" value="TreeGrafter"/>
</dbReference>
<keyword evidence="3" id="KW-0964">Secreted</keyword>
<evidence type="ECO:0000256" key="1">
    <source>
        <dbReference type="ARBA" id="ARBA00004613"/>
    </source>
</evidence>
<dbReference type="PANTHER" id="PTHR11857:SF43">
    <property type="entry name" value="GEO07291P1-RELATED"/>
    <property type="match status" value="1"/>
</dbReference>
<dbReference type="Pfam" id="PF01395">
    <property type="entry name" value="PBP_GOBP"/>
    <property type="match status" value="1"/>
</dbReference>
<dbReference type="GO" id="GO:0005549">
    <property type="term" value="F:odorant binding"/>
    <property type="evidence" value="ECO:0007669"/>
    <property type="project" value="InterPro"/>
</dbReference>
<reference evidence="6" key="1">
    <citation type="journal article" date="2023" name="G3 (Bethesda)">
        <title>Whole genome assemblies of Zophobas morio and Tenebrio molitor.</title>
        <authorList>
            <person name="Kaur S."/>
            <person name="Stinson S.A."/>
            <person name="diCenzo G.C."/>
        </authorList>
    </citation>
    <scope>NUCLEOTIDE SEQUENCE</scope>
    <source>
        <strain evidence="6">QUZm001</strain>
    </source>
</reference>
<dbReference type="AlphaFoldDB" id="A0AA38IA14"/>